<name>U6FAL7_LACHE</name>
<organism evidence="2">
    <name type="scientific">Lactobacillus helveticus CIRM-BIA 104</name>
    <dbReference type="NCBI Taxonomy" id="1226333"/>
    <lineage>
        <taxon>Bacteria</taxon>
        <taxon>Bacillati</taxon>
        <taxon>Bacillota</taxon>
        <taxon>Bacilli</taxon>
        <taxon>Lactobacillales</taxon>
        <taxon>Lactobacillaceae</taxon>
        <taxon>Lactobacillus</taxon>
    </lineage>
</organism>
<dbReference type="HOGENOM" id="CLU_2700072_0_0_9"/>
<comment type="caution">
    <text evidence="2">The sequence shown here is derived from an EMBL/GenBank/DDBJ whole genome shotgun (WGS) entry which is preliminary data.</text>
</comment>
<dbReference type="AlphaFoldDB" id="U6FAL7"/>
<dbReference type="EMBL" id="CBUL010000183">
    <property type="protein sequence ID" value="CDI61233.1"/>
    <property type="molecule type" value="Genomic_DNA"/>
</dbReference>
<feature type="domain" description="Replication initiator A N-terminal" evidence="1">
    <location>
        <begin position="16"/>
        <end position="71"/>
    </location>
</feature>
<dbReference type="Proteomes" id="UP000017247">
    <property type="component" value="Unassembled WGS sequence"/>
</dbReference>
<proteinExistence type="predicted"/>
<dbReference type="RefSeq" id="WP_023192080.1">
    <property type="nucleotide sequence ID" value="NZ_HG531116.1"/>
</dbReference>
<dbReference type="InterPro" id="IPR010724">
    <property type="entry name" value="RepA_N"/>
</dbReference>
<dbReference type="Pfam" id="PF06970">
    <property type="entry name" value="RepA_N"/>
    <property type="match status" value="1"/>
</dbReference>
<sequence>MITLFKKPDALDPNFFIPELLLKDPHFKKLRGEAKLAYVLIYDRFKKSKLKDETGNVYCEFTIRKLMELLQQC</sequence>
<protein>
    <submittedName>
        <fullName evidence="2">Replication initiator protein</fullName>
    </submittedName>
</protein>
<evidence type="ECO:0000259" key="1">
    <source>
        <dbReference type="Pfam" id="PF06970"/>
    </source>
</evidence>
<accession>U6FAL7</accession>
<evidence type="ECO:0000313" key="2">
    <source>
        <dbReference type="EMBL" id="CDI61233.1"/>
    </source>
</evidence>
<reference evidence="2" key="1">
    <citation type="submission" date="2013-09" db="EMBL/GenBank/DDBJ databases">
        <title>Draft Genome Sequence of five Lactobacillus helveticus strains CIRM-BIA 101T, 103, 104, 951 and 953 isolated from milk product.</title>
        <authorList>
            <person name="Valence F."/>
            <person name="Chuat V."/>
            <person name="Ma L."/>
            <person name="Creno S."/>
            <person name="Falentin H."/>
            <person name="Lortal S."/>
            <person name="Bizet C."/>
            <person name="Clermont D."/>
            <person name="Loux V."/>
            <person name="Bouchier C."/>
            <person name="Cousin S."/>
        </authorList>
    </citation>
    <scope>NUCLEOTIDE SEQUENCE [LARGE SCALE GENOMIC DNA]</scope>
    <source>
        <strain evidence="2">CIRM-BIA 104</strain>
    </source>
</reference>
<gene>
    <name evidence="2" type="ORF">LHCIRMBIA104_02423</name>
</gene>